<evidence type="ECO:0000313" key="3">
    <source>
        <dbReference type="Proteomes" id="UP000195521"/>
    </source>
</evidence>
<accession>A0A1Y1JQ49</accession>
<protein>
    <submittedName>
        <fullName evidence="2">Variable surface protein</fullName>
    </submittedName>
</protein>
<dbReference type="RefSeq" id="XP_028547138.1">
    <property type="nucleotide sequence ID" value="XM_028691337.1"/>
</dbReference>
<organism evidence="2 3">
    <name type="scientific">Plasmodium gonderi</name>
    <dbReference type="NCBI Taxonomy" id="77519"/>
    <lineage>
        <taxon>Eukaryota</taxon>
        <taxon>Sar</taxon>
        <taxon>Alveolata</taxon>
        <taxon>Apicomplexa</taxon>
        <taxon>Aconoidasida</taxon>
        <taxon>Haemosporida</taxon>
        <taxon>Plasmodiidae</taxon>
        <taxon>Plasmodium</taxon>
        <taxon>Plasmodium (Plasmodium)</taxon>
    </lineage>
</organism>
<dbReference type="GeneID" id="39745357"/>
<gene>
    <name evidence="2" type="ORF">PGO_003600</name>
</gene>
<evidence type="ECO:0000256" key="1">
    <source>
        <dbReference type="SAM" id="Phobius"/>
    </source>
</evidence>
<name>A0A1Y1JQ49_PLAGO</name>
<feature type="transmembrane region" description="Helical" evidence="1">
    <location>
        <begin position="229"/>
        <end position="249"/>
    </location>
</feature>
<keyword evidence="3" id="KW-1185">Reference proteome</keyword>
<evidence type="ECO:0000313" key="2">
    <source>
        <dbReference type="EMBL" id="GAW84549.1"/>
    </source>
</evidence>
<sequence length="305" mass="36442">MEGSIYTLVDEFHECNKIIEKYKNFDPNNQHVSKCMEIETNYSGPKVIPFMKMCYQAISYLIEVKIRRDKISNEAYYKYLYYWIYYENKKFGDKTYTKQIYYSILKKFHESIQTTFIKSEEVITDSILEKLQYVYDMNSILYDIKWDVTYCNKDRCACAKKCADIYMSQIDECKFNSESDFCNALKTIRDKFILLNLPYNCEINLPEILSHSEFQKKVIHSPKTYNIRIAFLTTVILTLLTTIILYIFYRVIEIFKKFSISLRRSTLSNRSLCNNIDNEFNIFQASEKIISLSTNNRHNMLYYSS</sequence>
<proteinExistence type="predicted"/>
<keyword evidence="1" id="KW-0812">Transmembrane</keyword>
<dbReference type="AlphaFoldDB" id="A0A1Y1JQ49"/>
<comment type="caution">
    <text evidence="2">The sequence shown here is derived from an EMBL/GenBank/DDBJ whole genome shotgun (WGS) entry which is preliminary data.</text>
</comment>
<keyword evidence="1" id="KW-0472">Membrane</keyword>
<dbReference type="EMBL" id="BDQF01000421">
    <property type="protein sequence ID" value="GAW84549.1"/>
    <property type="molecule type" value="Genomic_DNA"/>
</dbReference>
<dbReference type="Proteomes" id="UP000195521">
    <property type="component" value="Unassembled WGS sequence"/>
</dbReference>
<keyword evidence="1" id="KW-1133">Transmembrane helix</keyword>
<reference evidence="3" key="1">
    <citation type="submission" date="2017-04" db="EMBL/GenBank/DDBJ databases">
        <title>Plasmodium gonderi genome.</title>
        <authorList>
            <person name="Arisue N."/>
            <person name="Honma H."/>
            <person name="Kawai S."/>
            <person name="Tougan T."/>
            <person name="Tanabe K."/>
            <person name="Horii T."/>
        </authorList>
    </citation>
    <scope>NUCLEOTIDE SEQUENCE [LARGE SCALE GENOMIC DNA]</scope>
    <source>
        <strain evidence="3">ATCC 30045</strain>
    </source>
</reference>